<dbReference type="AlphaFoldDB" id="A0AAP0R4L3"/>
<keyword evidence="3" id="KW-1185">Reference proteome</keyword>
<proteinExistence type="predicted"/>
<feature type="compositionally biased region" description="Basic and acidic residues" evidence="1">
    <location>
        <begin position="32"/>
        <end position="68"/>
    </location>
</feature>
<feature type="compositionally biased region" description="Basic and acidic residues" evidence="1">
    <location>
        <begin position="185"/>
        <end position="208"/>
    </location>
</feature>
<feature type="compositionally biased region" description="Basic and acidic residues" evidence="1">
    <location>
        <begin position="118"/>
        <end position="131"/>
    </location>
</feature>
<feature type="compositionally biased region" description="Basic residues" evidence="1">
    <location>
        <begin position="132"/>
        <end position="149"/>
    </location>
</feature>
<feature type="compositionally biased region" description="Basic and acidic residues" evidence="1">
    <location>
        <begin position="164"/>
        <end position="175"/>
    </location>
</feature>
<accession>A0AAP0R4L3</accession>
<sequence>MEENKKYPSLPANYVSLVQLQERWLKEEQLKQRKIEQQQEEERRREEQRLKEKEDKKKNDDNGERCETISKSITRRRPFQGNRRPYGRRTIEVSRTELEEPEARGKAEVEAVVVVAGDEVRDQGGKSDDAKKKKNRKKNKKKSGGKNRKPKTEEEEVTGFTEKSAPEKVGEEEVTRGTQQPVPEKVGKEKLPARKDGMREGMRCEFRWKSKNPAAEGKVSVPEDHPMVEISRKLEDPSMKRGKEKGRDRSRVEMNGDRGRYRGSGTLTSRGGGLRQLRDRGLVWVRKGEVSDGNVAGIRC</sequence>
<gene>
    <name evidence="2" type="ORF">L1049_025435</name>
</gene>
<feature type="compositionally biased region" description="Basic and acidic residues" evidence="1">
    <location>
        <begin position="89"/>
        <end position="109"/>
    </location>
</feature>
<name>A0AAP0R4L3_LIQFO</name>
<dbReference type="Proteomes" id="UP001415857">
    <property type="component" value="Unassembled WGS sequence"/>
</dbReference>
<reference evidence="2 3" key="1">
    <citation type="journal article" date="2024" name="Plant J.">
        <title>Genome sequences and population genomics reveal climatic adaptation and genomic divergence between two closely related sweetgum species.</title>
        <authorList>
            <person name="Xu W.Q."/>
            <person name="Ren C.Q."/>
            <person name="Zhang X.Y."/>
            <person name="Comes H.P."/>
            <person name="Liu X.H."/>
            <person name="Li Y.G."/>
            <person name="Kettle C.J."/>
            <person name="Jalonen R."/>
            <person name="Gaisberger H."/>
            <person name="Ma Y.Z."/>
            <person name="Qiu Y.X."/>
        </authorList>
    </citation>
    <scope>NUCLEOTIDE SEQUENCE [LARGE SCALE GENOMIC DNA]</scope>
    <source>
        <strain evidence="2">Hangzhou</strain>
    </source>
</reference>
<comment type="caution">
    <text evidence="2">The sequence shown here is derived from an EMBL/GenBank/DDBJ whole genome shotgun (WGS) entry which is preliminary data.</text>
</comment>
<dbReference type="EMBL" id="JBBPBK010000014">
    <property type="protein sequence ID" value="KAK9269862.1"/>
    <property type="molecule type" value="Genomic_DNA"/>
</dbReference>
<evidence type="ECO:0000313" key="2">
    <source>
        <dbReference type="EMBL" id="KAK9269862.1"/>
    </source>
</evidence>
<evidence type="ECO:0000256" key="1">
    <source>
        <dbReference type="SAM" id="MobiDB-lite"/>
    </source>
</evidence>
<feature type="compositionally biased region" description="Basic and acidic residues" evidence="1">
    <location>
        <begin position="221"/>
        <end position="260"/>
    </location>
</feature>
<evidence type="ECO:0000313" key="3">
    <source>
        <dbReference type="Proteomes" id="UP001415857"/>
    </source>
</evidence>
<feature type="region of interest" description="Disordered" evidence="1">
    <location>
        <begin position="32"/>
        <end position="273"/>
    </location>
</feature>
<protein>
    <submittedName>
        <fullName evidence="2">Uncharacterized protein</fullName>
    </submittedName>
</protein>
<organism evidence="2 3">
    <name type="scientific">Liquidambar formosana</name>
    <name type="common">Formosan gum</name>
    <dbReference type="NCBI Taxonomy" id="63359"/>
    <lineage>
        <taxon>Eukaryota</taxon>
        <taxon>Viridiplantae</taxon>
        <taxon>Streptophyta</taxon>
        <taxon>Embryophyta</taxon>
        <taxon>Tracheophyta</taxon>
        <taxon>Spermatophyta</taxon>
        <taxon>Magnoliopsida</taxon>
        <taxon>eudicotyledons</taxon>
        <taxon>Gunneridae</taxon>
        <taxon>Pentapetalae</taxon>
        <taxon>Saxifragales</taxon>
        <taxon>Altingiaceae</taxon>
        <taxon>Liquidambar</taxon>
    </lineage>
</organism>